<reference evidence="2" key="1">
    <citation type="submission" date="2014-09" db="EMBL/GenBank/DDBJ databases">
        <authorList>
            <person name="Sharma Rahul"/>
            <person name="Thines Marco"/>
        </authorList>
    </citation>
    <scope>NUCLEOTIDE SEQUENCE [LARGE SCALE GENOMIC DNA]</scope>
</reference>
<dbReference type="Proteomes" id="UP000054928">
    <property type="component" value="Unassembled WGS sequence"/>
</dbReference>
<accession>A0A0P1A4Z0</accession>
<dbReference type="AlphaFoldDB" id="A0A0P1A4Z0"/>
<dbReference type="RefSeq" id="XP_024571496.1">
    <property type="nucleotide sequence ID" value="XM_024727025.1"/>
</dbReference>
<name>A0A0P1A4Z0_PLAHL</name>
<evidence type="ECO:0000313" key="2">
    <source>
        <dbReference type="Proteomes" id="UP000054928"/>
    </source>
</evidence>
<dbReference type="GeneID" id="36408938"/>
<evidence type="ECO:0000313" key="1">
    <source>
        <dbReference type="EMBL" id="CEG35127.1"/>
    </source>
</evidence>
<dbReference type="EMBL" id="CCYD01000007">
    <property type="protein sequence ID" value="CEG35127.1"/>
    <property type="molecule type" value="Genomic_DNA"/>
</dbReference>
<sequence length="94" mass="10960">MGDELTQDISHVVHRSTIRRSEQQRAATYCTKRPIILHNIDIKASDSAIKRFVQLRKRLQQTLFPIYKGLQLRVAFRLLAEGCRLSQRRTALDL</sequence>
<keyword evidence="2" id="KW-1185">Reference proteome</keyword>
<organism evidence="1 2">
    <name type="scientific">Plasmopara halstedii</name>
    <name type="common">Downy mildew of sunflower</name>
    <dbReference type="NCBI Taxonomy" id="4781"/>
    <lineage>
        <taxon>Eukaryota</taxon>
        <taxon>Sar</taxon>
        <taxon>Stramenopiles</taxon>
        <taxon>Oomycota</taxon>
        <taxon>Peronosporomycetes</taxon>
        <taxon>Peronosporales</taxon>
        <taxon>Peronosporaceae</taxon>
        <taxon>Plasmopara</taxon>
    </lineage>
</organism>
<protein>
    <submittedName>
        <fullName evidence="1">Uncharacterized protein</fullName>
    </submittedName>
</protein>
<proteinExistence type="predicted"/>